<evidence type="ECO:0000313" key="2">
    <source>
        <dbReference type="EMBL" id="MFC4652190.1"/>
    </source>
</evidence>
<keyword evidence="3" id="KW-1185">Reference proteome</keyword>
<evidence type="ECO:0000313" key="3">
    <source>
        <dbReference type="Proteomes" id="UP001595987"/>
    </source>
</evidence>
<evidence type="ECO:0000256" key="1">
    <source>
        <dbReference type="SAM" id="MobiDB-lite"/>
    </source>
</evidence>
<sequence>MLAGLALIGGAAAYVGKKIKNTFGEQTTYADDEVYNLNTRDGLGAGYGNEPTPAEEGQYDGNGQEAKTSKAKGGGSSEKVDVETGADSGKYPHGKYVDAPYHTNTKNSIKSERPRNGQESLNDSLSVSGDTTNRRISVANNQFVVLDETEKGEYHGHVRTWRELNQKMQAILRKAGLVTKKGKIIG</sequence>
<dbReference type="RefSeq" id="WP_213535497.1">
    <property type="nucleotide sequence ID" value="NZ_BOVQ01000004.1"/>
</dbReference>
<gene>
    <name evidence="2" type="ORF">ACFO26_04650</name>
</gene>
<organism evidence="2 3">
    <name type="scientific">Lactococcus nasutitermitis</name>
    <dbReference type="NCBI Taxonomy" id="1652957"/>
    <lineage>
        <taxon>Bacteria</taxon>
        <taxon>Bacillati</taxon>
        <taxon>Bacillota</taxon>
        <taxon>Bacilli</taxon>
        <taxon>Lactobacillales</taxon>
        <taxon>Streptococcaceae</taxon>
        <taxon>Lactococcus</taxon>
    </lineage>
</organism>
<feature type="compositionally biased region" description="Polar residues" evidence="1">
    <location>
        <begin position="117"/>
        <end position="133"/>
    </location>
</feature>
<feature type="region of interest" description="Disordered" evidence="1">
    <location>
        <begin position="31"/>
        <end position="133"/>
    </location>
</feature>
<proteinExistence type="predicted"/>
<dbReference type="EMBL" id="JBHSGD010000005">
    <property type="protein sequence ID" value="MFC4652190.1"/>
    <property type="molecule type" value="Genomic_DNA"/>
</dbReference>
<accession>A0ABV9JFC1</accession>
<reference evidence="3" key="1">
    <citation type="journal article" date="2019" name="Int. J. Syst. Evol. Microbiol.">
        <title>The Global Catalogue of Microorganisms (GCM) 10K type strain sequencing project: providing services to taxonomists for standard genome sequencing and annotation.</title>
        <authorList>
            <consortium name="The Broad Institute Genomics Platform"/>
            <consortium name="The Broad Institute Genome Sequencing Center for Infectious Disease"/>
            <person name="Wu L."/>
            <person name="Ma J."/>
        </authorList>
    </citation>
    <scope>NUCLEOTIDE SEQUENCE [LARGE SCALE GENOMIC DNA]</scope>
    <source>
        <strain evidence="3">CCUG 63287</strain>
    </source>
</reference>
<dbReference type="Proteomes" id="UP001595987">
    <property type="component" value="Unassembled WGS sequence"/>
</dbReference>
<name>A0ABV9JFC1_9LACT</name>
<dbReference type="CDD" id="cd20695">
    <property type="entry name" value="CdiA-CT_5T87E_Ct"/>
    <property type="match status" value="1"/>
</dbReference>
<comment type="caution">
    <text evidence="2">The sequence shown here is derived from an EMBL/GenBank/DDBJ whole genome shotgun (WGS) entry which is preliminary data.</text>
</comment>
<protein>
    <submittedName>
        <fullName evidence="2">Uncharacterized protein</fullName>
    </submittedName>
</protein>